<evidence type="ECO:0000313" key="2">
    <source>
        <dbReference type="Proteomes" id="UP000245119"/>
    </source>
</evidence>
<gene>
    <name evidence="1" type="ORF">C0Q70_08404</name>
</gene>
<accession>A0A2T7PHS5</accession>
<dbReference type="Proteomes" id="UP000245119">
    <property type="component" value="Linkage Group LG4"/>
</dbReference>
<dbReference type="EMBL" id="PZQS01000004">
    <property type="protein sequence ID" value="PVD32957.1"/>
    <property type="molecule type" value="Genomic_DNA"/>
</dbReference>
<sequence length="132" mass="14646">MIAKVVIRRHPRRLHTDRGYLLPEAEQEAGLLAVGKSGLQAHSAIVYTQTNTREGKIVLTLIGASKQQNQQEAEDQHTSERWIRCFCHLHLLTECLTEAEVNSAWNVGQDRTGLSLQAALMSALSVTTAEVE</sequence>
<dbReference type="AlphaFoldDB" id="A0A2T7PHS5"/>
<keyword evidence="2" id="KW-1185">Reference proteome</keyword>
<comment type="caution">
    <text evidence="1">The sequence shown here is derived from an EMBL/GenBank/DDBJ whole genome shotgun (WGS) entry which is preliminary data.</text>
</comment>
<organism evidence="1 2">
    <name type="scientific">Pomacea canaliculata</name>
    <name type="common">Golden apple snail</name>
    <dbReference type="NCBI Taxonomy" id="400727"/>
    <lineage>
        <taxon>Eukaryota</taxon>
        <taxon>Metazoa</taxon>
        <taxon>Spiralia</taxon>
        <taxon>Lophotrochozoa</taxon>
        <taxon>Mollusca</taxon>
        <taxon>Gastropoda</taxon>
        <taxon>Caenogastropoda</taxon>
        <taxon>Architaenioglossa</taxon>
        <taxon>Ampullarioidea</taxon>
        <taxon>Ampullariidae</taxon>
        <taxon>Pomacea</taxon>
    </lineage>
</organism>
<evidence type="ECO:0000313" key="1">
    <source>
        <dbReference type="EMBL" id="PVD32957.1"/>
    </source>
</evidence>
<proteinExistence type="predicted"/>
<reference evidence="1 2" key="1">
    <citation type="submission" date="2018-04" db="EMBL/GenBank/DDBJ databases">
        <title>The genome of golden apple snail Pomacea canaliculata provides insight into stress tolerance and invasive adaptation.</title>
        <authorList>
            <person name="Liu C."/>
            <person name="Liu B."/>
            <person name="Ren Y."/>
            <person name="Zhang Y."/>
            <person name="Wang H."/>
            <person name="Li S."/>
            <person name="Jiang F."/>
            <person name="Yin L."/>
            <person name="Zhang G."/>
            <person name="Qian W."/>
            <person name="Fan W."/>
        </authorList>
    </citation>
    <scope>NUCLEOTIDE SEQUENCE [LARGE SCALE GENOMIC DNA]</scope>
    <source>
        <strain evidence="1">SZHN2017</strain>
        <tissue evidence="1">Muscle</tissue>
    </source>
</reference>
<protein>
    <submittedName>
        <fullName evidence="1">Uncharacterized protein</fullName>
    </submittedName>
</protein>
<name>A0A2T7PHS5_POMCA</name>